<proteinExistence type="predicted"/>
<sequence length="157" mass="16810">MVLEFKASSLLLRSLAGPGTAEVPGHELHRCPLPALASLKVATFGNVNCDAIKSLRVFNADVYLKINPPSILLTFLFGLLSEHISHRVSLQLFWIAAGKLETNGIGLPTSPSSSDVQNRVLQAAARHESQPSEDEGSQEFSPESVSSSSDRGELSEA</sequence>
<evidence type="ECO:0000256" key="1">
    <source>
        <dbReference type="SAM" id="MobiDB-lite"/>
    </source>
</evidence>
<feature type="compositionally biased region" description="Low complexity" evidence="1">
    <location>
        <begin position="138"/>
        <end position="149"/>
    </location>
</feature>
<feature type="compositionally biased region" description="Polar residues" evidence="1">
    <location>
        <begin position="109"/>
        <end position="120"/>
    </location>
</feature>
<comment type="caution">
    <text evidence="2">The sequence shown here is derived from an EMBL/GenBank/DDBJ whole genome shotgun (WGS) entry which is preliminary data.</text>
</comment>
<dbReference type="InterPro" id="IPR044690">
    <property type="entry name" value="CAS_plant"/>
</dbReference>
<dbReference type="AlphaFoldDB" id="A0A218WN16"/>
<evidence type="ECO:0000313" key="3">
    <source>
        <dbReference type="Proteomes" id="UP000197138"/>
    </source>
</evidence>
<protein>
    <submittedName>
        <fullName evidence="2">Uncharacterized protein</fullName>
    </submittedName>
</protein>
<name>A0A218WN16_PUNGR</name>
<dbReference type="GO" id="GO:0071277">
    <property type="term" value="P:cellular response to calcium ion"/>
    <property type="evidence" value="ECO:0007669"/>
    <property type="project" value="InterPro"/>
</dbReference>
<gene>
    <name evidence="2" type="ORF">CDL15_Pgr018939</name>
</gene>
<dbReference type="GO" id="GO:0009704">
    <property type="term" value="P:de-etiolation"/>
    <property type="evidence" value="ECO:0007669"/>
    <property type="project" value="InterPro"/>
</dbReference>
<evidence type="ECO:0000313" key="2">
    <source>
        <dbReference type="EMBL" id="OWM73879.1"/>
    </source>
</evidence>
<dbReference type="PANTHER" id="PTHR34209">
    <property type="entry name" value="RHODANESE/CELL CYCLE CONTROL PHOSPHATASE SUPERFAMILY PROTEIN"/>
    <property type="match status" value="1"/>
</dbReference>
<dbReference type="Proteomes" id="UP000197138">
    <property type="component" value="Unassembled WGS sequence"/>
</dbReference>
<reference evidence="3" key="1">
    <citation type="journal article" date="2017" name="Plant J.">
        <title>The pomegranate (Punica granatum L.) genome and the genomics of punicalagin biosynthesis.</title>
        <authorList>
            <person name="Qin G."/>
            <person name="Xu C."/>
            <person name="Ming R."/>
            <person name="Tang H."/>
            <person name="Guyot R."/>
            <person name="Kramer E.M."/>
            <person name="Hu Y."/>
            <person name="Yi X."/>
            <person name="Qi Y."/>
            <person name="Xu X."/>
            <person name="Gao Z."/>
            <person name="Pan H."/>
            <person name="Jian J."/>
            <person name="Tian Y."/>
            <person name="Yue Z."/>
            <person name="Xu Y."/>
        </authorList>
    </citation>
    <scope>NUCLEOTIDE SEQUENCE [LARGE SCALE GENOMIC DNA]</scope>
    <source>
        <strain evidence="3">cv. Dabenzi</strain>
    </source>
</reference>
<feature type="region of interest" description="Disordered" evidence="1">
    <location>
        <begin position="106"/>
        <end position="157"/>
    </location>
</feature>
<organism evidence="2 3">
    <name type="scientific">Punica granatum</name>
    <name type="common">Pomegranate</name>
    <dbReference type="NCBI Taxonomy" id="22663"/>
    <lineage>
        <taxon>Eukaryota</taxon>
        <taxon>Viridiplantae</taxon>
        <taxon>Streptophyta</taxon>
        <taxon>Embryophyta</taxon>
        <taxon>Tracheophyta</taxon>
        <taxon>Spermatophyta</taxon>
        <taxon>Magnoliopsida</taxon>
        <taxon>eudicotyledons</taxon>
        <taxon>Gunneridae</taxon>
        <taxon>Pentapetalae</taxon>
        <taxon>rosids</taxon>
        <taxon>malvids</taxon>
        <taxon>Myrtales</taxon>
        <taxon>Lythraceae</taxon>
        <taxon>Punica</taxon>
    </lineage>
</organism>
<accession>A0A218WN16</accession>
<dbReference type="GO" id="GO:0090333">
    <property type="term" value="P:regulation of stomatal closure"/>
    <property type="evidence" value="ECO:0007669"/>
    <property type="project" value="InterPro"/>
</dbReference>
<dbReference type="EMBL" id="MTKT01003945">
    <property type="protein sequence ID" value="OWM73879.1"/>
    <property type="molecule type" value="Genomic_DNA"/>
</dbReference>
<dbReference type="PANTHER" id="PTHR34209:SF3">
    <property type="entry name" value="RHODANESE_CELL CYCLE CONTROL PHOSPHATASE SUPERFAMILY PROTEIN"/>
    <property type="match status" value="1"/>
</dbReference>